<organism evidence="3 4">
    <name type="scientific">Nannocystis exedens</name>
    <dbReference type="NCBI Taxonomy" id="54"/>
    <lineage>
        <taxon>Bacteria</taxon>
        <taxon>Pseudomonadati</taxon>
        <taxon>Myxococcota</taxon>
        <taxon>Polyangia</taxon>
        <taxon>Nannocystales</taxon>
        <taxon>Nannocystaceae</taxon>
        <taxon>Nannocystis</taxon>
    </lineage>
</organism>
<protein>
    <submittedName>
        <fullName evidence="3">CubicO group peptidase, beta-lactamase class C family</fullName>
    </submittedName>
</protein>
<name>A0A1I1V198_9BACT</name>
<dbReference type="Gene3D" id="2.40.128.600">
    <property type="match status" value="1"/>
</dbReference>
<feature type="compositionally biased region" description="Basic and acidic residues" evidence="1">
    <location>
        <begin position="83"/>
        <end position="106"/>
    </location>
</feature>
<proteinExistence type="predicted"/>
<keyword evidence="4" id="KW-1185">Reference proteome</keyword>
<accession>A0A1I1V198</accession>
<dbReference type="AlphaFoldDB" id="A0A1I1V198"/>
<evidence type="ECO:0000256" key="1">
    <source>
        <dbReference type="SAM" id="MobiDB-lite"/>
    </source>
</evidence>
<dbReference type="Gene3D" id="3.40.710.10">
    <property type="entry name" value="DD-peptidase/beta-lactamase superfamily"/>
    <property type="match status" value="1"/>
</dbReference>
<dbReference type="InterPro" id="IPR012338">
    <property type="entry name" value="Beta-lactam/transpept-like"/>
</dbReference>
<feature type="region of interest" description="Disordered" evidence="1">
    <location>
        <begin position="42"/>
        <end position="106"/>
    </location>
</feature>
<evidence type="ECO:0000313" key="4">
    <source>
        <dbReference type="Proteomes" id="UP000199400"/>
    </source>
</evidence>
<dbReference type="STRING" id="54.SAMN02745121_01481"/>
<evidence type="ECO:0000259" key="2">
    <source>
        <dbReference type="Pfam" id="PF00144"/>
    </source>
</evidence>
<evidence type="ECO:0000313" key="3">
    <source>
        <dbReference type="EMBL" id="SFD76852.1"/>
    </source>
</evidence>
<dbReference type="Pfam" id="PF00144">
    <property type="entry name" value="Beta-lactamase"/>
    <property type="match status" value="1"/>
</dbReference>
<sequence length="547" mass="56475">MRRRGRIGWCALFLACAPGPTERRDDGPPAERGAGIVVAAAQAAERTGSGDSVERVDRAGSGVWRGAGAANQPEPVARAESGASKDEERGAAAKRPEPAGGADRRGECLRRNAGAPARYARIVAAFCAEHHNLAGVGASLAIVEGDGPPFVATAGSACLAGQAVTADTRFRVGSITKLLTAALVLRQVDAGRLELDAEVARVLPELAAGVDERAGAITWRQLLTHTAGVPDPSPLELGAEWLTALGERPLWREPGALWSYSSDGYALVGAALARLREVEFSRLFADELLAPLGLGAAVLEPGLALRTGAACGHLGRGERARAFSVVDDLALGTGDARWTAPAGGAILAAAELVTAVRDLVDPGRSPLSPTARGELLAAEVPTFERPGERYGLGVRVRTSAGGPAIYGHSGATGDFAADLVFVPERKFAAAVLSNTGDPLRITVATVLQELVGVAPERAAAMRPPARYTGTYRAARLGEVVTISAQGAGLRLSAPGLGLAEVPLEHAGDDRFLAAKRPELGGFTFVFAGADARASDLRGHVFVGARVE</sequence>
<feature type="domain" description="Beta-lactamase-related" evidence="2">
    <location>
        <begin position="135"/>
        <end position="438"/>
    </location>
</feature>
<gene>
    <name evidence="3" type="ORF">SAMN02745121_01481</name>
</gene>
<dbReference type="PANTHER" id="PTHR43283">
    <property type="entry name" value="BETA-LACTAMASE-RELATED"/>
    <property type="match status" value="1"/>
</dbReference>
<dbReference type="Proteomes" id="UP000199400">
    <property type="component" value="Unassembled WGS sequence"/>
</dbReference>
<dbReference type="EMBL" id="FOMX01000004">
    <property type="protein sequence ID" value="SFD76852.1"/>
    <property type="molecule type" value="Genomic_DNA"/>
</dbReference>
<dbReference type="InterPro" id="IPR050789">
    <property type="entry name" value="Diverse_Enzym_Activities"/>
</dbReference>
<dbReference type="OrthoDB" id="5524666at2"/>
<dbReference type="InterPro" id="IPR001466">
    <property type="entry name" value="Beta-lactam-related"/>
</dbReference>
<reference evidence="4" key="1">
    <citation type="submission" date="2016-10" db="EMBL/GenBank/DDBJ databases">
        <authorList>
            <person name="Varghese N."/>
            <person name="Submissions S."/>
        </authorList>
    </citation>
    <scope>NUCLEOTIDE SEQUENCE [LARGE SCALE GENOMIC DNA]</scope>
    <source>
        <strain evidence="4">ATCC 25963</strain>
    </source>
</reference>
<dbReference type="SUPFAM" id="SSF56601">
    <property type="entry name" value="beta-lactamase/transpeptidase-like"/>
    <property type="match status" value="1"/>
</dbReference>